<comment type="caution">
    <text evidence="1">The sequence shown here is derived from an EMBL/GenBank/DDBJ whole genome shotgun (WGS) entry which is preliminary data.</text>
</comment>
<dbReference type="AlphaFoldDB" id="A0A448X230"/>
<name>A0A448X230_9PLAT</name>
<gene>
    <name evidence="1" type="ORF">PXEA_LOCUS19362</name>
</gene>
<organism evidence="1 2">
    <name type="scientific">Protopolystoma xenopodis</name>
    <dbReference type="NCBI Taxonomy" id="117903"/>
    <lineage>
        <taxon>Eukaryota</taxon>
        <taxon>Metazoa</taxon>
        <taxon>Spiralia</taxon>
        <taxon>Lophotrochozoa</taxon>
        <taxon>Platyhelminthes</taxon>
        <taxon>Monogenea</taxon>
        <taxon>Polyopisthocotylea</taxon>
        <taxon>Polystomatidea</taxon>
        <taxon>Polystomatidae</taxon>
        <taxon>Protopolystoma</taxon>
    </lineage>
</organism>
<protein>
    <submittedName>
        <fullName evidence="1">Uncharacterized protein</fullName>
    </submittedName>
</protein>
<dbReference type="EMBL" id="CAAALY010077003">
    <property type="protein sequence ID" value="VEL25922.1"/>
    <property type="molecule type" value="Genomic_DNA"/>
</dbReference>
<reference evidence="1" key="1">
    <citation type="submission" date="2018-11" db="EMBL/GenBank/DDBJ databases">
        <authorList>
            <consortium name="Pathogen Informatics"/>
        </authorList>
    </citation>
    <scope>NUCLEOTIDE SEQUENCE</scope>
</reference>
<evidence type="ECO:0000313" key="2">
    <source>
        <dbReference type="Proteomes" id="UP000784294"/>
    </source>
</evidence>
<sequence>MDGRTDRRTSAIEMILVSDREASIAPGTLHGGTGPAFGTARFDQVSTLDGSVDWSDDSTGRLSWRQTSPRLAETWQPLSLSLALSRSLSLSLSLLYSTFFPSIYQAIYPPASLSVCRVVQQQMCVCSCGGGV</sequence>
<proteinExistence type="predicted"/>
<keyword evidence="2" id="KW-1185">Reference proteome</keyword>
<dbReference type="Proteomes" id="UP000784294">
    <property type="component" value="Unassembled WGS sequence"/>
</dbReference>
<evidence type="ECO:0000313" key="1">
    <source>
        <dbReference type="EMBL" id="VEL25922.1"/>
    </source>
</evidence>
<accession>A0A448X230</accession>